<dbReference type="InterPro" id="IPR058922">
    <property type="entry name" value="WHD_DRP"/>
</dbReference>
<dbReference type="Gene3D" id="3.80.10.10">
    <property type="entry name" value="Ribonuclease Inhibitor"/>
    <property type="match status" value="1"/>
</dbReference>
<keyword evidence="2" id="KW-0433">Leucine-rich repeat</keyword>
<dbReference type="KEGG" id="tcc:18593831"/>
<dbReference type="Pfam" id="PF23247">
    <property type="entry name" value="LRR_RPS2"/>
    <property type="match status" value="1"/>
</dbReference>
<name>A0AB32UY25_THECC</name>
<dbReference type="GeneID" id="18593831"/>
<evidence type="ECO:0000256" key="7">
    <source>
        <dbReference type="SAM" id="Coils"/>
    </source>
</evidence>
<evidence type="ECO:0000259" key="8">
    <source>
        <dbReference type="Pfam" id="PF00931"/>
    </source>
</evidence>
<comment type="similarity">
    <text evidence="1">Belongs to the disease resistance NB-LRR family.</text>
</comment>
<feature type="domain" description="NB-ARC" evidence="8">
    <location>
        <begin position="147"/>
        <end position="307"/>
    </location>
</feature>
<dbReference type="PANTHER" id="PTHR33463:SF190">
    <property type="entry name" value="DISEASE RESISTANCE PROTEIN RPS2-LIKE"/>
    <property type="match status" value="1"/>
</dbReference>
<evidence type="ECO:0000313" key="11">
    <source>
        <dbReference type="Proteomes" id="UP000694886"/>
    </source>
</evidence>
<dbReference type="PRINTS" id="PR00364">
    <property type="entry name" value="DISEASERSIST"/>
</dbReference>
<proteinExistence type="inferred from homology"/>
<dbReference type="PANTHER" id="PTHR33463">
    <property type="entry name" value="NB-ARC DOMAIN-CONTAINING PROTEIN-RELATED"/>
    <property type="match status" value="1"/>
</dbReference>
<dbReference type="Pfam" id="PF23559">
    <property type="entry name" value="WHD_DRP"/>
    <property type="match status" value="1"/>
</dbReference>
<feature type="coiled-coil region" evidence="7">
    <location>
        <begin position="25"/>
        <end position="87"/>
    </location>
</feature>
<dbReference type="InterPro" id="IPR042197">
    <property type="entry name" value="Apaf_helical"/>
</dbReference>
<keyword evidence="7" id="KW-0175">Coiled coil</keyword>
<accession>A0AB32UY25</accession>
<dbReference type="Pfam" id="PF00931">
    <property type="entry name" value="NB-ARC"/>
    <property type="match status" value="1"/>
</dbReference>
<dbReference type="InterPro" id="IPR036388">
    <property type="entry name" value="WH-like_DNA-bd_sf"/>
</dbReference>
<dbReference type="Gramene" id="Tc07v2_t006070.1">
    <property type="protein sequence ID" value="Tc07v2_p006070.1"/>
    <property type="gene ID" value="Tc07v2_g006070"/>
</dbReference>
<dbReference type="SUPFAM" id="SSF52058">
    <property type="entry name" value="L domain-like"/>
    <property type="match status" value="1"/>
</dbReference>
<feature type="domain" description="Disease resistance protein At4g27190-like leucine-rich repeats" evidence="9">
    <location>
        <begin position="818"/>
        <end position="937"/>
    </location>
</feature>
<dbReference type="SUPFAM" id="SSF52540">
    <property type="entry name" value="P-loop containing nucleoside triphosphate hydrolases"/>
    <property type="match status" value="1"/>
</dbReference>
<evidence type="ECO:0000256" key="2">
    <source>
        <dbReference type="ARBA" id="ARBA00022614"/>
    </source>
</evidence>
<dbReference type="GO" id="GO:0005524">
    <property type="term" value="F:ATP binding"/>
    <property type="evidence" value="ECO:0007669"/>
    <property type="project" value="UniProtKB-KW"/>
</dbReference>
<keyword evidence="5" id="KW-0611">Plant defense</keyword>
<dbReference type="RefSeq" id="XP_007021280.2">
    <property type="nucleotide sequence ID" value="XM_007021218.2"/>
</dbReference>
<keyword evidence="4" id="KW-0547">Nucleotide-binding</keyword>
<dbReference type="Pfam" id="PF13855">
    <property type="entry name" value="LRR_8"/>
    <property type="match status" value="1"/>
</dbReference>
<dbReference type="AlphaFoldDB" id="A0AB32UY25"/>
<evidence type="ECO:0000256" key="3">
    <source>
        <dbReference type="ARBA" id="ARBA00022737"/>
    </source>
</evidence>
<evidence type="ECO:0000259" key="10">
    <source>
        <dbReference type="Pfam" id="PF23559"/>
    </source>
</evidence>
<dbReference type="InterPro" id="IPR001611">
    <property type="entry name" value="Leu-rich_rpt"/>
</dbReference>
<organism evidence="11 12">
    <name type="scientific">Theobroma cacao</name>
    <name type="common">Cacao</name>
    <name type="synonym">Cocoa</name>
    <dbReference type="NCBI Taxonomy" id="3641"/>
    <lineage>
        <taxon>Eukaryota</taxon>
        <taxon>Viridiplantae</taxon>
        <taxon>Streptophyta</taxon>
        <taxon>Embryophyta</taxon>
        <taxon>Tracheophyta</taxon>
        <taxon>Spermatophyta</taxon>
        <taxon>Magnoliopsida</taxon>
        <taxon>eudicotyledons</taxon>
        <taxon>Gunneridae</taxon>
        <taxon>Pentapetalae</taxon>
        <taxon>rosids</taxon>
        <taxon>malvids</taxon>
        <taxon>Malvales</taxon>
        <taxon>Malvaceae</taxon>
        <taxon>Byttnerioideae</taxon>
        <taxon>Theobroma</taxon>
    </lineage>
</organism>
<reference evidence="12" key="2">
    <citation type="submission" date="2025-08" db="UniProtKB">
        <authorList>
            <consortium name="RefSeq"/>
        </authorList>
    </citation>
    <scope>IDENTIFICATION</scope>
</reference>
<keyword evidence="3" id="KW-0677">Repeat</keyword>
<keyword evidence="6" id="KW-0067">ATP-binding</keyword>
<reference evidence="11" key="1">
    <citation type="journal article" date="1997" name="Nucleic Acids Res.">
        <title>tRNAscan-SE: a program for improved detection of transfer RNA genes in genomic sequence.</title>
        <authorList>
            <person name="Lowe T.M."/>
            <person name="Eddy S.R."/>
        </authorList>
    </citation>
    <scope>NUCLEOTIDE SEQUENCE [LARGE SCALE GENOMIC DNA]</scope>
    <source>
        <strain evidence="11">r\B97-61/B2</strain>
    </source>
</reference>
<dbReference type="Proteomes" id="UP000694886">
    <property type="component" value="Chromosome 7"/>
</dbReference>
<dbReference type="InterPro" id="IPR002182">
    <property type="entry name" value="NB-ARC"/>
</dbReference>
<dbReference type="Gene3D" id="1.10.10.10">
    <property type="entry name" value="Winged helix-like DNA-binding domain superfamily/Winged helix DNA-binding domain"/>
    <property type="match status" value="1"/>
</dbReference>
<dbReference type="FunFam" id="1.10.10.10:FF:000322">
    <property type="entry name" value="Probable disease resistance protein At1g63360"/>
    <property type="match status" value="1"/>
</dbReference>
<protein>
    <submittedName>
        <fullName evidence="12">Probable disease resistance protein At4g27220</fullName>
    </submittedName>
</protein>
<dbReference type="InterPro" id="IPR032675">
    <property type="entry name" value="LRR_dom_sf"/>
</dbReference>
<dbReference type="InterPro" id="IPR057135">
    <property type="entry name" value="At4g27190-like_LRR"/>
</dbReference>
<dbReference type="Gene3D" id="3.40.50.300">
    <property type="entry name" value="P-loop containing nucleotide triphosphate hydrolases"/>
    <property type="match status" value="1"/>
</dbReference>
<dbReference type="GO" id="GO:0043531">
    <property type="term" value="F:ADP binding"/>
    <property type="evidence" value="ECO:0007669"/>
    <property type="project" value="InterPro"/>
</dbReference>
<sequence>MELVGPILEVIKCFGGPTCRYLDNHRKLEENMSDLRRRVDGLNIRKKDIELRKDAELRSGKVAKKEVERWFEDVERINIEMQTIEQKLCDVSYFSRGRLGKLVCRKIKGVKEVHQQGKFLDGVAVDAPPTRGVILQTTDLEGEINVKEQIWEYLMGDEVAMIGVCGMGGIGKTTIMKHINNQLLKEAPFDKVIWVTVSKELNVVKLQEDIASACDMKHLLPKNELERATKLMDILKTKRYVLILDDVWKQFSLLQMGIPEPRHDGSKLVITSRSIDVCLSMGCKVLKVQPLSKEESLNLFLNHVGHGVLEDPALKEIVKLVVDQCSGLPLAIVTIAGSMKGVDDVREWRNALYELCERVKSVRGLDTEIFKCLMFSYDRLGDSKIQNCFLYCSLYPEDYTIERSMLIEKWIDEGLVDECGCRQAMQDRGHSILNKLEKNCLLEKGVHSRGVKMHDVLRDMALSLKKANPRFMVKAGMKLKELPCEHEWTADLEKVSLMHNSISEIPPGISPKCESLSTLLVQGNHKMERISEPFFKHMPGLKVLDLSYTDIRYLPNSISYLENLEALVLRSCLKLRHVPSLAKLRSLRKLDLYYTAIEEVPHGMEMLTNLTYLALDSENVKELPMGILPKLSNLQYLETTSYVRGEEMAKLRKLEIFSGLFTEPQEFRKYIKSVAGPRPTNYSLLVGSYGIFEFFQHRESYLVWQFEQLEIHKIVYFFKCSLRGDQDPVVLPIDLEALHLEECHELLSLSYSFLFHDQANDLKHCYIWQCKGIQCLLDLSYSSCNLLQSIETLHLRRLQTLRRLVRVGVPAVSTSQAPTLPAIFSSLKVFYLESCSSMKKLFSIELVQGLQNLEELEVVCCEKMEEIITSEDEEEEEGEEGNHIGERMVPETTTFILPKLKKLRLLYLPELKSICSSGVTIHVDFLDYKIDHCQKLKPFPCCFCISGEKVFV</sequence>
<gene>
    <name evidence="12" type="primary">LOC18593831</name>
</gene>
<feature type="domain" description="Disease resistance protein winged helix" evidence="10">
    <location>
        <begin position="394"/>
        <end position="461"/>
    </location>
</feature>
<dbReference type="FunFam" id="3.40.50.300:FF:001091">
    <property type="entry name" value="Probable disease resistance protein At1g61300"/>
    <property type="match status" value="1"/>
</dbReference>
<evidence type="ECO:0000256" key="6">
    <source>
        <dbReference type="ARBA" id="ARBA00022840"/>
    </source>
</evidence>
<evidence type="ECO:0000256" key="1">
    <source>
        <dbReference type="ARBA" id="ARBA00008894"/>
    </source>
</evidence>
<evidence type="ECO:0000256" key="5">
    <source>
        <dbReference type="ARBA" id="ARBA00022821"/>
    </source>
</evidence>
<dbReference type="InterPro" id="IPR027417">
    <property type="entry name" value="P-loop_NTPase"/>
</dbReference>
<dbReference type="InterPro" id="IPR050905">
    <property type="entry name" value="Plant_NBS-LRR"/>
</dbReference>
<evidence type="ECO:0000256" key="4">
    <source>
        <dbReference type="ARBA" id="ARBA00022741"/>
    </source>
</evidence>
<evidence type="ECO:0000259" key="9">
    <source>
        <dbReference type="Pfam" id="PF23247"/>
    </source>
</evidence>
<evidence type="ECO:0000313" key="12">
    <source>
        <dbReference type="RefSeq" id="XP_007021280.2"/>
    </source>
</evidence>
<dbReference type="Gene3D" id="1.10.8.430">
    <property type="entry name" value="Helical domain of apoptotic protease-activating factors"/>
    <property type="match status" value="1"/>
</dbReference>
<dbReference type="GO" id="GO:0006952">
    <property type="term" value="P:defense response"/>
    <property type="evidence" value="ECO:0007669"/>
    <property type="project" value="UniProtKB-KW"/>
</dbReference>